<protein>
    <submittedName>
        <fullName evidence="1">Uncharacterized protein</fullName>
    </submittedName>
</protein>
<keyword evidence="2" id="KW-1185">Reference proteome</keyword>
<organism evidence="1 2">
    <name type="scientific">Marinicella sediminis</name>
    <dbReference type="NCBI Taxonomy" id="1792834"/>
    <lineage>
        <taxon>Bacteria</taxon>
        <taxon>Pseudomonadati</taxon>
        <taxon>Pseudomonadota</taxon>
        <taxon>Gammaproteobacteria</taxon>
        <taxon>Lysobacterales</taxon>
        <taxon>Marinicellaceae</taxon>
        <taxon>Marinicella</taxon>
    </lineage>
</organism>
<dbReference type="RefSeq" id="WP_077410046.1">
    <property type="nucleotide sequence ID" value="NZ_JBHRTS010000002.1"/>
</dbReference>
<gene>
    <name evidence="1" type="ORF">ACFODZ_03845</name>
</gene>
<comment type="caution">
    <text evidence="1">The sequence shown here is derived from an EMBL/GenBank/DDBJ whole genome shotgun (WGS) entry which is preliminary data.</text>
</comment>
<evidence type="ECO:0000313" key="1">
    <source>
        <dbReference type="EMBL" id="MFC3193372.1"/>
    </source>
</evidence>
<reference evidence="2" key="1">
    <citation type="journal article" date="2019" name="Int. J. Syst. Evol. Microbiol.">
        <title>The Global Catalogue of Microorganisms (GCM) 10K type strain sequencing project: providing services to taxonomists for standard genome sequencing and annotation.</title>
        <authorList>
            <consortium name="The Broad Institute Genomics Platform"/>
            <consortium name="The Broad Institute Genome Sequencing Center for Infectious Disease"/>
            <person name="Wu L."/>
            <person name="Ma J."/>
        </authorList>
    </citation>
    <scope>NUCLEOTIDE SEQUENCE [LARGE SCALE GENOMIC DNA]</scope>
    <source>
        <strain evidence="2">KCTC 42953</strain>
    </source>
</reference>
<dbReference type="Proteomes" id="UP001595533">
    <property type="component" value="Unassembled WGS sequence"/>
</dbReference>
<sequence>MGNEWKIVTLVLITAFCVGCQSSIDEFQFINMSERDIYVSEVNGFNHNPPVGYLSKGVFAHSLNMDSRLIGTCEIIWGYQNNQDGGIPDEFYTSPCGLEELGRKDSKGIKFTFNSDLRWTVSSLGQ</sequence>
<proteinExistence type="predicted"/>
<name>A0ABV7J8F5_9GAMM</name>
<evidence type="ECO:0000313" key="2">
    <source>
        <dbReference type="Proteomes" id="UP001595533"/>
    </source>
</evidence>
<accession>A0ABV7J8F5</accession>
<dbReference type="EMBL" id="JBHRTS010000002">
    <property type="protein sequence ID" value="MFC3193372.1"/>
    <property type="molecule type" value="Genomic_DNA"/>
</dbReference>